<evidence type="ECO:0000256" key="2">
    <source>
        <dbReference type="ARBA" id="ARBA00023235"/>
    </source>
</evidence>
<dbReference type="RefSeq" id="WP_108782185.1">
    <property type="nucleotide sequence ID" value="NZ_OMKW01000002.1"/>
</dbReference>
<dbReference type="Pfam" id="PF01263">
    <property type="entry name" value="Aldose_epim"/>
    <property type="match status" value="1"/>
</dbReference>
<protein>
    <submittedName>
        <fullName evidence="4">Aldose 1-epimerase</fullName>
        <ecNumber evidence="4">5.1.3.3</ecNumber>
    </submittedName>
</protein>
<dbReference type="OrthoDB" id="9779408at2"/>
<gene>
    <name evidence="4" type="primary">mro</name>
    <name evidence="4" type="ORF">POI8812_01806</name>
</gene>
<keyword evidence="3" id="KW-0119">Carbohydrate metabolism</keyword>
<dbReference type="Proteomes" id="UP000244932">
    <property type="component" value="Unassembled WGS sequence"/>
</dbReference>
<dbReference type="Gene3D" id="2.70.98.10">
    <property type="match status" value="1"/>
</dbReference>
<dbReference type="InterPro" id="IPR014718">
    <property type="entry name" value="GH-type_carb-bd"/>
</dbReference>
<dbReference type="InterPro" id="IPR008183">
    <property type="entry name" value="Aldose_1/G6P_1-epimerase"/>
</dbReference>
<keyword evidence="5" id="KW-1185">Reference proteome</keyword>
<dbReference type="GO" id="GO:0030246">
    <property type="term" value="F:carbohydrate binding"/>
    <property type="evidence" value="ECO:0007669"/>
    <property type="project" value="InterPro"/>
</dbReference>
<dbReference type="EC" id="5.1.3.3" evidence="4"/>
<sequence>MRKIATLNGQDILEARLESDLARIDVLNYGAVIRDWRISGVERSMVLGFPEFETYLEHSRAHGTIAGRVANRTGFGRFEMDGKTYQLDVPKPPHHLHGGSEGLGKQIWAMEQHDNGLTLTHTSPDGHMGYPGEVTFELRMSLEGPKLRMEMSATPDRKTPINLAQHNYYTLGAEFGVRDHMMWLDADRYTPTDDSLLPTGEILPVKGTHYDYMTERSPRAADPKEIGMDINMVLRVDRDQSQPAATLRNIANGVGLKMWTDQPGLQVFNTWHFQFDVDHHDGYRPDAYPGMALEPQHYPDSLNNPDWPSILYSPEQPYHQVLEVEIAKS</sequence>
<dbReference type="InterPro" id="IPR011013">
    <property type="entry name" value="Gal_mutarotase_sf_dom"/>
</dbReference>
<organism evidence="4 5">
    <name type="scientific">Pontivivens insulae</name>
    <dbReference type="NCBI Taxonomy" id="1639689"/>
    <lineage>
        <taxon>Bacteria</taxon>
        <taxon>Pseudomonadati</taxon>
        <taxon>Pseudomonadota</taxon>
        <taxon>Alphaproteobacteria</taxon>
        <taxon>Rhodobacterales</taxon>
        <taxon>Paracoccaceae</taxon>
        <taxon>Pontivivens</taxon>
    </lineage>
</organism>
<dbReference type="EMBL" id="OMKW01000002">
    <property type="protein sequence ID" value="SPF29495.1"/>
    <property type="molecule type" value="Genomic_DNA"/>
</dbReference>
<keyword evidence="2 4" id="KW-0413">Isomerase</keyword>
<dbReference type="GO" id="GO:0033499">
    <property type="term" value="P:galactose catabolic process via UDP-galactose, Leloir pathway"/>
    <property type="evidence" value="ECO:0007669"/>
    <property type="project" value="TreeGrafter"/>
</dbReference>
<evidence type="ECO:0000256" key="1">
    <source>
        <dbReference type="ARBA" id="ARBA00006206"/>
    </source>
</evidence>
<evidence type="ECO:0000313" key="5">
    <source>
        <dbReference type="Proteomes" id="UP000244932"/>
    </source>
</evidence>
<dbReference type="InterPro" id="IPR047215">
    <property type="entry name" value="Galactose_mutarotase-like"/>
</dbReference>
<dbReference type="PANTHER" id="PTHR10091:SF49">
    <property type="entry name" value="ALDOSE 1-EPIMERASE"/>
    <property type="match status" value="1"/>
</dbReference>
<dbReference type="PANTHER" id="PTHR10091">
    <property type="entry name" value="ALDOSE-1-EPIMERASE"/>
    <property type="match status" value="1"/>
</dbReference>
<accession>A0A2R8ABN6</accession>
<proteinExistence type="inferred from homology"/>
<dbReference type="CDD" id="cd09019">
    <property type="entry name" value="galactose_mutarotase_like"/>
    <property type="match status" value="1"/>
</dbReference>
<reference evidence="4 5" key="1">
    <citation type="submission" date="2018-03" db="EMBL/GenBank/DDBJ databases">
        <authorList>
            <person name="Keele B.F."/>
        </authorList>
    </citation>
    <scope>NUCLEOTIDE SEQUENCE [LARGE SCALE GENOMIC DNA]</scope>
    <source>
        <strain evidence="4 5">CeCT 8812</strain>
    </source>
</reference>
<dbReference type="AlphaFoldDB" id="A0A2R8ABN6"/>
<comment type="similarity">
    <text evidence="1">Belongs to the aldose epimerase family.</text>
</comment>
<dbReference type="SUPFAM" id="SSF74650">
    <property type="entry name" value="Galactose mutarotase-like"/>
    <property type="match status" value="1"/>
</dbReference>
<dbReference type="GO" id="GO:0004034">
    <property type="term" value="F:aldose 1-epimerase activity"/>
    <property type="evidence" value="ECO:0007669"/>
    <property type="project" value="UniProtKB-EC"/>
</dbReference>
<evidence type="ECO:0000256" key="3">
    <source>
        <dbReference type="ARBA" id="ARBA00023277"/>
    </source>
</evidence>
<name>A0A2R8ABN6_9RHOB</name>
<evidence type="ECO:0000313" key="4">
    <source>
        <dbReference type="EMBL" id="SPF29495.1"/>
    </source>
</evidence>
<dbReference type="GO" id="GO:0006006">
    <property type="term" value="P:glucose metabolic process"/>
    <property type="evidence" value="ECO:0007669"/>
    <property type="project" value="TreeGrafter"/>
</dbReference>